<comment type="caution">
    <text evidence="5">The sequence shown here is derived from an EMBL/GenBank/DDBJ whole genome shotgun (WGS) entry which is preliminary data.</text>
</comment>
<dbReference type="HAMAP" id="MF_01092">
    <property type="entry name" value="ZapD"/>
    <property type="match status" value="1"/>
</dbReference>
<dbReference type="InterPro" id="IPR009777">
    <property type="entry name" value="ZapD"/>
</dbReference>
<dbReference type="SUPFAM" id="SSF160950">
    <property type="entry name" value="YacF-like"/>
    <property type="match status" value="1"/>
</dbReference>
<evidence type="ECO:0000256" key="4">
    <source>
        <dbReference type="ARBA" id="ARBA00023306"/>
    </source>
</evidence>
<reference evidence="5" key="1">
    <citation type="submission" date="2016-10" db="EMBL/GenBank/DDBJ databases">
        <title>Sequence of Gallionella enrichment culture.</title>
        <authorList>
            <person name="Poehlein A."/>
            <person name="Muehling M."/>
            <person name="Daniel R."/>
        </authorList>
    </citation>
    <scope>NUCLEOTIDE SEQUENCE</scope>
</reference>
<proteinExistence type="inferred from homology"/>
<evidence type="ECO:0000256" key="2">
    <source>
        <dbReference type="ARBA" id="ARBA00022618"/>
    </source>
</evidence>
<dbReference type="InterPro" id="IPR036268">
    <property type="entry name" value="ZapD_sf"/>
</dbReference>
<dbReference type="EMBL" id="MLJW01001087">
    <property type="protein sequence ID" value="OIQ80245.1"/>
    <property type="molecule type" value="Genomic_DNA"/>
</dbReference>
<dbReference type="NCBIfam" id="NF003656">
    <property type="entry name" value="PRK05287.1-4"/>
    <property type="match status" value="1"/>
</dbReference>
<dbReference type="PANTHER" id="PTHR39455:SF1">
    <property type="entry name" value="CELL DIVISION PROTEIN ZAPD"/>
    <property type="match status" value="1"/>
</dbReference>
<dbReference type="Pfam" id="PF07072">
    <property type="entry name" value="ZapD"/>
    <property type="match status" value="1"/>
</dbReference>
<keyword evidence="1" id="KW-0963">Cytoplasm</keyword>
<gene>
    <name evidence="5" type="primary">zapD_7</name>
    <name evidence="5" type="ORF">GALL_379990</name>
</gene>
<sequence length="252" mass="28911">MSSYDYPFNERIRTLLRLEDLFVKTQHYLRGDHEFNHHTALIGIFQILDVIDRAELKTDMLQELDRQKIVMESLRGNPAIAEAILNQVLDEIEKTARLLRLNTGRIGQSLRDDDWLMSIKQRAGIPGGVCEFDVPSYHYWLALPETQRKQDLENWLVPLTPLYDGLRIILHILRGSGSPTSLVARQGAYQQMLGGAKPAQMLRVKVDDSLACFPEVSANKYAINIRFNMLEPGQKPHQCDRDIPFKLTLCNL</sequence>
<organism evidence="5">
    <name type="scientific">mine drainage metagenome</name>
    <dbReference type="NCBI Taxonomy" id="410659"/>
    <lineage>
        <taxon>unclassified sequences</taxon>
        <taxon>metagenomes</taxon>
        <taxon>ecological metagenomes</taxon>
    </lineage>
</organism>
<evidence type="ECO:0000256" key="3">
    <source>
        <dbReference type="ARBA" id="ARBA00023210"/>
    </source>
</evidence>
<evidence type="ECO:0000313" key="5">
    <source>
        <dbReference type="EMBL" id="OIQ80245.1"/>
    </source>
</evidence>
<dbReference type="InterPro" id="IPR027462">
    <property type="entry name" value="ZapD_C"/>
</dbReference>
<dbReference type="GO" id="GO:0043093">
    <property type="term" value="P:FtsZ-dependent cytokinesis"/>
    <property type="evidence" value="ECO:0007669"/>
    <property type="project" value="TreeGrafter"/>
</dbReference>
<dbReference type="Gene3D" id="1.10.3900.10">
    <property type="entry name" value="YacF-like"/>
    <property type="match status" value="1"/>
</dbReference>
<evidence type="ECO:0000256" key="1">
    <source>
        <dbReference type="ARBA" id="ARBA00022490"/>
    </source>
</evidence>
<accession>A0A1J5QWH7</accession>
<protein>
    <submittedName>
        <fullName evidence="5">Cell division protein ZapD</fullName>
    </submittedName>
</protein>
<dbReference type="AlphaFoldDB" id="A0A1J5QWH7"/>
<dbReference type="GO" id="GO:0000917">
    <property type="term" value="P:division septum assembly"/>
    <property type="evidence" value="ECO:0007669"/>
    <property type="project" value="UniProtKB-KW"/>
</dbReference>
<dbReference type="GO" id="GO:0032153">
    <property type="term" value="C:cell division site"/>
    <property type="evidence" value="ECO:0007669"/>
    <property type="project" value="TreeGrafter"/>
</dbReference>
<keyword evidence="4" id="KW-0131">Cell cycle</keyword>
<keyword evidence="3" id="KW-0717">Septation</keyword>
<dbReference type="Gene3D" id="2.60.440.10">
    <property type="entry name" value="YacF-like domains"/>
    <property type="match status" value="1"/>
</dbReference>
<name>A0A1J5QWH7_9ZZZZ</name>
<keyword evidence="2 5" id="KW-0132">Cell division</keyword>
<dbReference type="PANTHER" id="PTHR39455">
    <property type="entry name" value="CELL DIVISION PROTEIN ZAPD"/>
    <property type="match status" value="1"/>
</dbReference>